<dbReference type="PROSITE" id="PS50048">
    <property type="entry name" value="ZN2_CY6_FUNGAL_2"/>
    <property type="match status" value="1"/>
</dbReference>
<dbReference type="SMART" id="SM00066">
    <property type="entry name" value="GAL4"/>
    <property type="match status" value="1"/>
</dbReference>
<dbReference type="InterPro" id="IPR052360">
    <property type="entry name" value="Transcr_Regulatory_Proteins"/>
</dbReference>
<dbReference type="Pfam" id="PF00172">
    <property type="entry name" value="Zn_clus"/>
    <property type="match status" value="1"/>
</dbReference>
<feature type="region of interest" description="Disordered" evidence="8">
    <location>
        <begin position="27"/>
        <end position="80"/>
    </location>
</feature>
<keyword evidence="11" id="KW-1185">Reference proteome</keyword>
<feature type="compositionally biased region" description="Polar residues" evidence="8">
    <location>
        <begin position="53"/>
        <end position="66"/>
    </location>
</feature>
<dbReference type="GO" id="GO:0000981">
    <property type="term" value="F:DNA-binding transcription factor activity, RNA polymerase II-specific"/>
    <property type="evidence" value="ECO:0007669"/>
    <property type="project" value="InterPro"/>
</dbReference>
<dbReference type="GeneID" id="80897832"/>
<keyword evidence="3" id="KW-0805">Transcription regulation</keyword>
<dbReference type="Proteomes" id="UP001144673">
    <property type="component" value="Chromosome 4"/>
</dbReference>
<keyword evidence="4" id="KW-0238">DNA-binding</keyword>
<gene>
    <name evidence="10" type="ORF">LMH87_010673</name>
</gene>
<dbReference type="PROSITE" id="PS00463">
    <property type="entry name" value="ZN2_CY6_FUNGAL_1"/>
    <property type="match status" value="1"/>
</dbReference>
<evidence type="ECO:0000259" key="9">
    <source>
        <dbReference type="PROSITE" id="PS50048"/>
    </source>
</evidence>
<protein>
    <recommendedName>
        <fullName evidence="9">Zn(2)-C6 fungal-type domain-containing protein</fullName>
    </recommendedName>
</protein>
<evidence type="ECO:0000256" key="8">
    <source>
        <dbReference type="SAM" id="MobiDB-lite"/>
    </source>
</evidence>
<evidence type="ECO:0000256" key="1">
    <source>
        <dbReference type="ARBA" id="ARBA00022723"/>
    </source>
</evidence>
<dbReference type="EMBL" id="JAJHUN010000009">
    <property type="protein sequence ID" value="KAJ4149899.1"/>
    <property type="molecule type" value="Genomic_DNA"/>
</dbReference>
<accession>A0A9W8UK06</accession>
<dbReference type="RefSeq" id="XP_056051613.1">
    <property type="nucleotide sequence ID" value="XM_056199689.1"/>
</dbReference>
<keyword evidence="5" id="KW-0804">Transcription</keyword>
<dbReference type="InterPro" id="IPR001138">
    <property type="entry name" value="Zn2Cys6_DnaBD"/>
</dbReference>
<keyword evidence="2" id="KW-0862">Zinc</keyword>
<reference evidence="10" key="1">
    <citation type="journal article" date="2023" name="Access Microbiol">
        <title>De-novo genome assembly for Akanthomyces muscarius, a biocontrol agent of insect agricultural pests.</title>
        <authorList>
            <person name="Erdos Z."/>
            <person name="Studholme D.J."/>
            <person name="Raymond B."/>
            <person name="Sharma M."/>
        </authorList>
    </citation>
    <scope>NUCLEOTIDE SEQUENCE</scope>
    <source>
        <strain evidence="10">Ve6</strain>
    </source>
</reference>
<dbReference type="PANTHER" id="PTHR36206">
    <property type="entry name" value="ASPERCRYPTIN BIOSYNTHESIS CLUSTER-SPECIFIC TRANSCRIPTION REGULATOR ATNN-RELATED"/>
    <property type="match status" value="1"/>
</dbReference>
<dbReference type="PANTHER" id="PTHR36206:SF13">
    <property type="entry name" value="TRANSCRIPTIONAL REGULATORY PROTEIN MOC3"/>
    <property type="match status" value="1"/>
</dbReference>
<dbReference type="InterPro" id="IPR036864">
    <property type="entry name" value="Zn2-C6_fun-type_DNA-bd_sf"/>
</dbReference>
<evidence type="ECO:0000313" key="11">
    <source>
        <dbReference type="Proteomes" id="UP001144673"/>
    </source>
</evidence>
<evidence type="ECO:0000256" key="6">
    <source>
        <dbReference type="ARBA" id="ARBA00023242"/>
    </source>
</evidence>
<feature type="domain" description="Zn(2)-C6 fungal-type" evidence="9">
    <location>
        <begin position="88"/>
        <end position="118"/>
    </location>
</feature>
<dbReference type="KEGG" id="amus:LMH87_010673"/>
<evidence type="ECO:0000256" key="5">
    <source>
        <dbReference type="ARBA" id="ARBA00023163"/>
    </source>
</evidence>
<evidence type="ECO:0000256" key="4">
    <source>
        <dbReference type="ARBA" id="ARBA00023125"/>
    </source>
</evidence>
<dbReference type="Gene3D" id="4.10.240.10">
    <property type="entry name" value="Zn(2)-C6 fungal-type DNA-binding domain"/>
    <property type="match status" value="1"/>
</dbReference>
<dbReference type="SUPFAM" id="SSF57701">
    <property type="entry name" value="Zn2/Cys6 DNA-binding domain"/>
    <property type="match status" value="1"/>
</dbReference>
<evidence type="ECO:0000313" key="10">
    <source>
        <dbReference type="EMBL" id="KAJ4149899.1"/>
    </source>
</evidence>
<keyword evidence="6" id="KW-0539">Nucleus</keyword>
<feature type="compositionally biased region" description="Low complexity" evidence="8">
    <location>
        <begin position="39"/>
        <end position="52"/>
    </location>
</feature>
<dbReference type="AlphaFoldDB" id="A0A9W8UK06"/>
<dbReference type="GO" id="GO:0003677">
    <property type="term" value="F:DNA binding"/>
    <property type="evidence" value="ECO:0007669"/>
    <property type="project" value="UniProtKB-KW"/>
</dbReference>
<evidence type="ECO:0000256" key="3">
    <source>
        <dbReference type="ARBA" id="ARBA00023015"/>
    </source>
</evidence>
<evidence type="ECO:0000256" key="7">
    <source>
        <dbReference type="SAM" id="Coils"/>
    </source>
</evidence>
<dbReference type="GO" id="GO:0008270">
    <property type="term" value="F:zinc ion binding"/>
    <property type="evidence" value="ECO:0007669"/>
    <property type="project" value="InterPro"/>
</dbReference>
<sequence length="637" mass="72521">MRSHELKAALRDRCINSQPEGFLDDVHMSPSRSPSDAACSECSSGVSLESSGPQPTDQGCHSQAAKTQLRPDKGGERKKKWAPRARTGCVTCRNRRVKCDETQPCCKRCALSNRECLWVTPRHRGISSLSPALPRLGTDVTQQPTLSVNPSQIPRRDHEVQLFHYFRAEVAPQLTGMFDHEFWTNNLLRNTQLQPILWYACNAIAATHLLGRTGCGETQSHRTPDALPLQPYYQYQAALQSMRDLISLPFVTDTTKIDMIVASQLFIMLATLRGDNMEMMTHYKNTCMLVGLWKTWAQTRIHRRLDKHSIQAADSVVYTCFRADSLFLFMQPPSYKYHSYWEGCTLRLRDDPFVSLTEAYFELEPIWNNIVKVAVHPGPEGPEFVKEGHEFIQHICEHYKERLLKWDRKLADLRLRCREVEDRPALDVLDLRAATIKVLLYTCTLEVSSLCWDTCAAAFDKLLDDAKLLIELRYASAEQKEAASATAAVGGTLGLTSRAMTLSPMTNETLYLVARLCRDPAIRRRACALLAHDYHLAPSMHTLLYMHLADAQICLEENEWQIEAAVRESTSSCACSRERRFVCDGHRIYQTALGEMATTGAVLHLRTVDDYIHNRHWRTFPIRFNLHEKSVDTLAHL</sequence>
<dbReference type="CDD" id="cd00067">
    <property type="entry name" value="GAL4"/>
    <property type="match status" value="1"/>
</dbReference>
<comment type="caution">
    <text evidence="10">The sequence shown here is derived from an EMBL/GenBank/DDBJ whole genome shotgun (WGS) entry which is preliminary data.</text>
</comment>
<keyword evidence="7" id="KW-0175">Coiled coil</keyword>
<keyword evidence="1" id="KW-0479">Metal-binding</keyword>
<proteinExistence type="predicted"/>
<organism evidence="10 11">
    <name type="scientific">Akanthomyces muscarius</name>
    <name type="common">Entomopathogenic fungus</name>
    <name type="synonym">Lecanicillium muscarium</name>
    <dbReference type="NCBI Taxonomy" id="2231603"/>
    <lineage>
        <taxon>Eukaryota</taxon>
        <taxon>Fungi</taxon>
        <taxon>Dikarya</taxon>
        <taxon>Ascomycota</taxon>
        <taxon>Pezizomycotina</taxon>
        <taxon>Sordariomycetes</taxon>
        <taxon>Hypocreomycetidae</taxon>
        <taxon>Hypocreales</taxon>
        <taxon>Cordycipitaceae</taxon>
        <taxon>Akanthomyces</taxon>
    </lineage>
</organism>
<feature type="coiled-coil region" evidence="7">
    <location>
        <begin position="396"/>
        <end position="423"/>
    </location>
</feature>
<evidence type="ECO:0000256" key="2">
    <source>
        <dbReference type="ARBA" id="ARBA00022833"/>
    </source>
</evidence>
<name>A0A9W8UK06_AKAMU</name>